<dbReference type="PATRIC" id="fig|1396.535.peg.5974"/>
<organism evidence="1 2">
    <name type="scientific">Bacillus cereus</name>
    <dbReference type="NCBI Taxonomy" id="1396"/>
    <lineage>
        <taxon>Bacteria</taxon>
        <taxon>Bacillati</taxon>
        <taxon>Bacillota</taxon>
        <taxon>Bacilli</taxon>
        <taxon>Bacillales</taxon>
        <taxon>Bacillaceae</taxon>
        <taxon>Bacillus</taxon>
        <taxon>Bacillus cereus group</taxon>
    </lineage>
</organism>
<evidence type="ECO:0000313" key="1">
    <source>
        <dbReference type="EMBL" id="KZD55664.1"/>
    </source>
</evidence>
<accession>A0A164LCG0</accession>
<protein>
    <submittedName>
        <fullName evidence="1">Uncharacterized protein</fullName>
    </submittedName>
</protein>
<reference evidence="1 2" key="1">
    <citation type="submission" date="2015-09" db="EMBL/GenBank/DDBJ databases">
        <title>Bacillus cereus food isolates.</title>
        <authorList>
            <person name="Boekhorst J."/>
        </authorList>
    </citation>
    <scope>NUCLEOTIDE SEQUENCE [LARGE SCALE GENOMIC DNA]</scope>
    <source>
        <strain evidence="1 2">B4088</strain>
    </source>
</reference>
<dbReference type="AlphaFoldDB" id="A0A164LCG0"/>
<name>A0A164LCG0_BACCE</name>
<dbReference type="EMBL" id="LJKE01000104">
    <property type="protein sequence ID" value="KZD55664.1"/>
    <property type="molecule type" value="Genomic_DNA"/>
</dbReference>
<evidence type="ECO:0000313" key="2">
    <source>
        <dbReference type="Proteomes" id="UP000076482"/>
    </source>
</evidence>
<sequence length="242" mass="28428">MKNLKVLIADIEKVWEPKRFGITRHPHPVGKINEKECFIAPKRNVLDMPIKTPYSDVRIPEDLETPSILEIVKTCLDFEKCINTNWEQYYMYLTVHHSYVEKQTTQRRSGAHIDGMQGERYIEKIPACHSYLVSNVVPTRFFNHPFPKNLCERTQNWFYEFDKVKDESKSSLSKPYEINLMTAYNVHESTAAATSGLRTFVRLEFSLKKFDRVGNSMNPLFDLDWEYKDRSIPKHLAQGLFD</sequence>
<dbReference type="RefSeq" id="WP_063262924.1">
    <property type="nucleotide sequence ID" value="NZ_LJKE01000104.1"/>
</dbReference>
<dbReference type="Proteomes" id="UP000076482">
    <property type="component" value="Unassembled WGS sequence"/>
</dbReference>
<comment type="caution">
    <text evidence="1">The sequence shown here is derived from an EMBL/GenBank/DDBJ whole genome shotgun (WGS) entry which is preliminary data.</text>
</comment>
<proteinExistence type="predicted"/>
<gene>
    <name evidence="1" type="ORF">B4088_5409</name>
</gene>